<reference evidence="2" key="2">
    <citation type="submission" date="2015-01" db="EMBL/GenBank/DDBJ databases">
        <title>Evolutionary Origins and Diversification of the Mycorrhizal Mutualists.</title>
        <authorList>
            <consortium name="DOE Joint Genome Institute"/>
            <consortium name="Mycorrhizal Genomics Consortium"/>
            <person name="Kohler A."/>
            <person name="Kuo A."/>
            <person name="Nagy L.G."/>
            <person name="Floudas D."/>
            <person name="Copeland A."/>
            <person name="Barry K.W."/>
            <person name="Cichocki N."/>
            <person name="Veneault-Fourrey C."/>
            <person name="LaButti K."/>
            <person name="Lindquist E.A."/>
            <person name="Lipzen A."/>
            <person name="Lundell T."/>
            <person name="Morin E."/>
            <person name="Murat C."/>
            <person name="Riley R."/>
            <person name="Ohm R."/>
            <person name="Sun H."/>
            <person name="Tunlid A."/>
            <person name="Henrissat B."/>
            <person name="Grigoriev I.V."/>
            <person name="Hibbett D.S."/>
            <person name="Martin F."/>
        </authorList>
    </citation>
    <scope>NUCLEOTIDE SEQUENCE [LARGE SCALE GENOMIC DNA]</scope>
    <source>
        <strain evidence="2">Ve08.2h10</strain>
    </source>
</reference>
<dbReference type="InParanoid" id="A0A0D0D889"/>
<accession>A0A0D0D889</accession>
<dbReference type="OrthoDB" id="2681506at2759"/>
<sequence length="61" mass="7019">ETLQTGWRKLVDCQLAPQLWGQLSTSGHKIFHLLMESTHPILKLRESGWKLNKLVTNDYAS</sequence>
<dbReference type="Proteomes" id="UP000054538">
    <property type="component" value="Unassembled WGS sequence"/>
</dbReference>
<reference evidence="1 2" key="1">
    <citation type="submission" date="2014-04" db="EMBL/GenBank/DDBJ databases">
        <authorList>
            <consortium name="DOE Joint Genome Institute"/>
            <person name="Kuo A."/>
            <person name="Kohler A."/>
            <person name="Jargeat P."/>
            <person name="Nagy L.G."/>
            <person name="Floudas D."/>
            <person name="Copeland A."/>
            <person name="Barry K.W."/>
            <person name="Cichocki N."/>
            <person name="Veneault-Fourrey C."/>
            <person name="LaButti K."/>
            <person name="Lindquist E.A."/>
            <person name="Lipzen A."/>
            <person name="Lundell T."/>
            <person name="Morin E."/>
            <person name="Murat C."/>
            <person name="Sun H."/>
            <person name="Tunlid A."/>
            <person name="Henrissat B."/>
            <person name="Grigoriev I.V."/>
            <person name="Hibbett D.S."/>
            <person name="Martin F."/>
            <person name="Nordberg H.P."/>
            <person name="Cantor M.N."/>
            <person name="Hua S.X."/>
        </authorList>
    </citation>
    <scope>NUCLEOTIDE SEQUENCE [LARGE SCALE GENOMIC DNA]</scope>
    <source>
        <strain evidence="1 2">Ve08.2h10</strain>
    </source>
</reference>
<dbReference type="AlphaFoldDB" id="A0A0D0D889"/>
<proteinExistence type="predicted"/>
<name>A0A0D0D889_9AGAM</name>
<feature type="non-terminal residue" evidence="1">
    <location>
        <position position="1"/>
    </location>
</feature>
<gene>
    <name evidence="1" type="ORF">PAXRUDRAFT_160038</name>
</gene>
<protein>
    <submittedName>
        <fullName evidence="1">Unplaced genomic scaffold scaffold_1331, whole genome shotgun sequence</fullName>
    </submittedName>
</protein>
<evidence type="ECO:0000313" key="2">
    <source>
        <dbReference type="Proteomes" id="UP000054538"/>
    </source>
</evidence>
<dbReference type="EMBL" id="KN826153">
    <property type="protein sequence ID" value="KIK79896.1"/>
    <property type="molecule type" value="Genomic_DNA"/>
</dbReference>
<organism evidence="1 2">
    <name type="scientific">Paxillus rubicundulus Ve08.2h10</name>
    <dbReference type="NCBI Taxonomy" id="930991"/>
    <lineage>
        <taxon>Eukaryota</taxon>
        <taxon>Fungi</taxon>
        <taxon>Dikarya</taxon>
        <taxon>Basidiomycota</taxon>
        <taxon>Agaricomycotina</taxon>
        <taxon>Agaricomycetes</taxon>
        <taxon>Agaricomycetidae</taxon>
        <taxon>Boletales</taxon>
        <taxon>Paxilineae</taxon>
        <taxon>Paxillaceae</taxon>
        <taxon>Paxillus</taxon>
    </lineage>
</organism>
<keyword evidence="2" id="KW-1185">Reference proteome</keyword>
<evidence type="ECO:0000313" key="1">
    <source>
        <dbReference type="EMBL" id="KIK79896.1"/>
    </source>
</evidence>
<dbReference type="HOGENOM" id="CLU_2929047_0_0_1"/>